<evidence type="ECO:0000313" key="1">
    <source>
        <dbReference type="EMBL" id="CCH75935.1"/>
    </source>
</evidence>
<evidence type="ECO:0000313" key="2">
    <source>
        <dbReference type="Proteomes" id="UP000035721"/>
    </source>
</evidence>
<dbReference type="Proteomes" id="UP000035721">
    <property type="component" value="Unassembled WGS sequence"/>
</dbReference>
<name>A0A077LVB7_9MICO</name>
<dbReference type="AlphaFoldDB" id="A0A077LVB7"/>
<dbReference type="EMBL" id="CAJB01000001">
    <property type="protein sequence ID" value="CCH75935.1"/>
    <property type="molecule type" value="Genomic_DNA"/>
</dbReference>
<keyword evidence="2" id="KW-1185">Reference proteome</keyword>
<proteinExistence type="predicted"/>
<comment type="caution">
    <text evidence="1">The sequence shown here is derived from an EMBL/GenBank/DDBJ whole genome shotgun (WGS) entry which is preliminary data.</text>
</comment>
<reference evidence="1 2" key="1">
    <citation type="journal article" date="2013" name="ISME J.">
        <title>A metabolic model for members of the genus Tetrasphaera involved in enhanced biological phosphorus removal.</title>
        <authorList>
            <person name="Kristiansen R."/>
            <person name="Nguyen H.T.T."/>
            <person name="Saunders A.M."/>
            <person name="Nielsen J.L."/>
            <person name="Wimmer R."/>
            <person name="Le V.Q."/>
            <person name="McIlroy S.J."/>
            <person name="Petrovski S."/>
            <person name="Seviour R.J."/>
            <person name="Calteau A."/>
            <person name="Nielsen K.L."/>
            <person name="Nielsen P.H."/>
        </authorList>
    </citation>
    <scope>NUCLEOTIDE SEQUENCE [LARGE SCALE GENOMIC DNA]</scope>
    <source>
        <strain evidence="1 2">T1-X7</strain>
    </source>
</reference>
<protein>
    <submittedName>
        <fullName evidence="1">Uncharacterized protein</fullName>
    </submittedName>
</protein>
<gene>
    <name evidence="1" type="ORF">BN12_10082</name>
</gene>
<organism evidence="1 2">
    <name type="scientific">Nostocoides japonicum T1-X7</name>
    <dbReference type="NCBI Taxonomy" id="1194083"/>
    <lineage>
        <taxon>Bacteria</taxon>
        <taxon>Bacillati</taxon>
        <taxon>Actinomycetota</taxon>
        <taxon>Actinomycetes</taxon>
        <taxon>Micrococcales</taxon>
        <taxon>Intrasporangiaceae</taxon>
        <taxon>Nostocoides</taxon>
    </lineage>
</organism>
<accession>A0A077LVB7</accession>
<sequence>MASAAKRLQWRLHQPSVLRTDREHR</sequence>